<feature type="transmembrane region" description="Helical" evidence="1">
    <location>
        <begin position="29"/>
        <end position="49"/>
    </location>
</feature>
<gene>
    <name evidence="2" type="ORF">XELAEV_18041338mg</name>
</gene>
<proteinExistence type="predicted"/>
<dbReference type="EMBL" id="CM004481">
    <property type="protein sequence ID" value="OCT65096.1"/>
    <property type="molecule type" value="Genomic_DNA"/>
</dbReference>
<evidence type="ECO:0000256" key="1">
    <source>
        <dbReference type="SAM" id="Phobius"/>
    </source>
</evidence>
<keyword evidence="1" id="KW-1133">Transmembrane helix</keyword>
<dbReference type="AlphaFoldDB" id="A0A974C290"/>
<dbReference type="Proteomes" id="UP000694892">
    <property type="component" value="Chromosome 8S"/>
</dbReference>
<protein>
    <submittedName>
        <fullName evidence="2">Uncharacterized protein</fullName>
    </submittedName>
</protein>
<feature type="transmembrane region" description="Helical" evidence="1">
    <location>
        <begin position="55"/>
        <end position="75"/>
    </location>
</feature>
<name>A0A974C290_XENLA</name>
<sequence>MELEHTTLVNDSDIYFHGKNILCSFCIKYYIYYMYLVKQALLPISHHLYTVLQNVLSFNMLTAGIIHTVCTFILIKACTTRS</sequence>
<evidence type="ECO:0000313" key="2">
    <source>
        <dbReference type="EMBL" id="OCT65096.1"/>
    </source>
</evidence>
<accession>A0A974C290</accession>
<organism evidence="2 3">
    <name type="scientific">Xenopus laevis</name>
    <name type="common">African clawed frog</name>
    <dbReference type="NCBI Taxonomy" id="8355"/>
    <lineage>
        <taxon>Eukaryota</taxon>
        <taxon>Metazoa</taxon>
        <taxon>Chordata</taxon>
        <taxon>Craniata</taxon>
        <taxon>Vertebrata</taxon>
        <taxon>Euteleostomi</taxon>
        <taxon>Amphibia</taxon>
        <taxon>Batrachia</taxon>
        <taxon>Anura</taxon>
        <taxon>Pipoidea</taxon>
        <taxon>Pipidae</taxon>
        <taxon>Xenopodinae</taxon>
        <taxon>Xenopus</taxon>
        <taxon>Xenopus</taxon>
    </lineage>
</organism>
<evidence type="ECO:0000313" key="3">
    <source>
        <dbReference type="Proteomes" id="UP000694892"/>
    </source>
</evidence>
<keyword evidence="1" id="KW-0812">Transmembrane</keyword>
<keyword evidence="1" id="KW-0472">Membrane</keyword>
<reference evidence="3" key="1">
    <citation type="journal article" date="2016" name="Nature">
        <title>Genome evolution in the allotetraploid frog Xenopus laevis.</title>
        <authorList>
            <person name="Session A.M."/>
            <person name="Uno Y."/>
            <person name="Kwon T."/>
            <person name="Chapman J.A."/>
            <person name="Toyoda A."/>
            <person name="Takahashi S."/>
            <person name="Fukui A."/>
            <person name="Hikosaka A."/>
            <person name="Suzuki A."/>
            <person name="Kondo M."/>
            <person name="van Heeringen S.J."/>
            <person name="Quigley I."/>
            <person name="Heinz S."/>
            <person name="Ogino H."/>
            <person name="Ochi H."/>
            <person name="Hellsten U."/>
            <person name="Lyons J.B."/>
            <person name="Simakov O."/>
            <person name="Putnam N."/>
            <person name="Stites J."/>
            <person name="Kuroki Y."/>
            <person name="Tanaka T."/>
            <person name="Michiue T."/>
            <person name="Watanabe M."/>
            <person name="Bogdanovic O."/>
            <person name="Lister R."/>
            <person name="Georgiou G."/>
            <person name="Paranjpe S.S."/>
            <person name="van Kruijsbergen I."/>
            <person name="Shu S."/>
            <person name="Carlson J."/>
            <person name="Kinoshita T."/>
            <person name="Ohta Y."/>
            <person name="Mawaribuchi S."/>
            <person name="Jenkins J."/>
            <person name="Grimwood J."/>
            <person name="Schmutz J."/>
            <person name="Mitros T."/>
            <person name="Mozaffari S.V."/>
            <person name="Suzuki Y."/>
            <person name="Haramoto Y."/>
            <person name="Yamamoto T.S."/>
            <person name="Takagi C."/>
            <person name="Heald R."/>
            <person name="Miller K."/>
            <person name="Haudenschild C."/>
            <person name="Kitzman J."/>
            <person name="Nakayama T."/>
            <person name="Izutsu Y."/>
            <person name="Robert J."/>
            <person name="Fortriede J."/>
            <person name="Burns K."/>
            <person name="Lotay V."/>
            <person name="Karimi K."/>
            <person name="Yasuoka Y."/>
            <person name="Dichmann D.S."/>
            <person name="Flajnik M.F."/>
            <person name="Houston D.W."/>
            <person name="Shendure J."/>
            <person name="DuPasquier L."/>
            <person name="Vize P.D."/>
            <person name="Zorn A.M."/>
            <person name="Ito M."/>
            <person name="Marcotte E.M."/>
            <person name="Wallingford J.B."/>
            <person name="Ito Y."/>
            <person name="Asashima M."/>
            <person name="Ueno N."/>
            <person name="Matsuda Y."/>
            <person name="Veenstra G.J."/>
            <person name="Fujiyama A."/>
            <person name="Harland R.M."/>
            <person name="Taira M."/>
            <person name="Rokhsar D.S."/>
        </authorList>
    </citation>
    <scope>NUCLEOTIDE SEQUENCE [LARGE SCALE GENOMIC DNA]</scope>
    <source>
        <strain evidence="3">J</strain>
    </source>
</reference>